<name>A0A6C0EFI1_9ZZZZ</name>
<dbReference type="AlphaFoldDB" id="A0A6C0EFI1"/>
<dbReference type="EMBL" id="MN738847">
    <property type="protein sequence ID" value="QHT27957.1"/>
    <property type="molecule type" value="Genomic_DNA"/>
</dbReference>
<organism evidence="1">
    <name type="scientific">viral metagenome</name>
    <dbReference type="NCBI Taxonomy" id="1070528"/>
    <lineage>
        <taxon>unclassified sequences</taxon>
        <taxon>metagenomes</taxon>
        <taxon>organismal metagenomes</taxon>
    </lineage>
</organism>
<accession>A0A6C0EFI1</accession>
<sequence length="109" mass="12457">MENQNSKRIKIFHQSNISSQISLNELNDKLTYINSKLIILDTKINQIGNMSTSIVKNIESVKSKIIKVLESNKDNKLKILKEINNLQDTIIQKLLINKPLSNDMLSAYS</sequence>
<reference evidence="1" key="1">
    <citation type="journal article" date="2020" name="Nature">
        <title>Giant virus diversity and host interactions through global metagenomics.</title>
        <authorList>
            <person name="Schulz F."/>
            <person name="Roux S."/>
            <person name="Paez-Espino D."/>
            <person name="Jungbluth S."/>
            <person name="Walsh D.A."/>
            <person name="Denef V.J."/>
            <person name="McMahon K.D."/>
            <person name="Konstantinidis K.T."/>
            <person name="Eloe-Fadrosh E.A."/>
            <person name="Kyrpides N.C."/>
            <person name="Woyke T."/>
        </authorList>
    </citation>
    <scope>NUCLEOTIDE SEQUENCE</scope>
    <source>
        <strain evidence="1">GVMAG-M-3300000115-19</strain>
    </source>
</reference>
<protein>
    <submittedName>
        <fullName evidence="1">Uncharacterized protein</fullName>
    </submittedName>
</protein>
<proteinExistence type="predicted"/>
<evidence type="ECO:0000313" key="1">
    <source>
        <dbReference type="EMBL" id="QHT27957.1"/>
    </source>
</evidence>